<protein>
    <submittedName>
        <fullName evidence="1">Uncharacterized protein</fullName>
    </submittedName>
</protein>
<accession>A0ACB8BI39</accession>
<keyword evidence="2" id="KW-1185">Reference proteome</keyword>
<dbReference type="EMBL" id="MU266407">
    <property type="protein sequence ID" value="KAH7925182.1"/>
    <property type="molecule type" value="Genomic_DNA"/>
</dbReference>
<name>A0ACB8BI39_9AGAM</name>
<organism evidence="1 2">
    <name type="scientific">Leucogyrophana mollusca</name>
    <dbReference type="NCBI Taxonomy" id="85980"/>
    <lineage>
        <taxon>Eukaryota</taxon>
        <taxon>Fungi</taxon>
        <taxon>Dikarya</taxon>
        <taxon>Basidiomycota</taxon>
        <taxon>Agaricomycotina</taxon>
        <taxon>Agaricomycetes</taxon>
        <taxon>Agaricomycetidae</taxon>
        <taxon>Boletales</taxon>
        <taxon>Boletales incertae sedis</taxon>
        <taxon>Leucogyrophana</taxon>
    </lineage>
</organism>
<evidence type="ECO:0000313" key="1">
    <source>
        <dbReference type="EMBL" id="KAH7925182.1"/>
    </source>
</evidence>
<gene>
    <name evidence="1" type="ORF">BV22DRAFT_1195345</name>
</gene>
<evidence type="ECO:0000313" key="2">
    <source>
        <dbReference type="Proteomes" id="UP000790709"/>
    </source>
</evidence>
<sequence>MPLGQIVTTMSSPQTIPKAVLYHSPDSVWSATALLALHEKGYGDDEVGLRIVDLTKGEEYAPSFLRLNPKATVPTLIVPLKGSLVPDIESRYKAITDIKSLVEFLDKSRSATSRTHTTSAAPAPSLSPATIAFATTSAKIIDEIHSSDVSPETLQHLNARDPASLQILAKSLAPTLKARQEALTGYLSDSEGEDAQISEKTRTFWKDKKTATETLLAVFTSAESSGDVDEYFAQAKKTWEAIMPRLLLQVNKDIIGPYVLGDQVSVADLHLSAWLTHVVKLSGGSITDNGDIVIKKLERHIGNGFIVPEDFLSIVVPAQNETAEKPALRSRLAAFWDAMKERSSWQKVYGNLQVLHES</sequence>
<proteinExistence type="predicted"/>
<dbReference type="Proteomes" id="UP000790709">
    <property type="component" value="Unassembled WGS sequence"/>
</dbReference>
<reference evidence="1" key="1">
    <citation type="journal article" date="2021" name="New Phytol.">
        <title>Evolutionary innovations through gain and loss of genes in the ectomycorrhizal Boletales.</title>
        <authorList>
            <person name="Wu G."/>
            <person name="Miyauchi S."/>
            <person name="Morin E."/>
            <person name="Kuo A."/>
            <person name="Drula E."/>
            <person name="Varga T."/>
            <person name="Kohler A."/>
            <person name="Feng B."/>
            <person name="Cao Y."/>
            <person name="Lipzen A."/>
            <person name="Daum C."/>
            <person name="Hundley H."/>
            <person name="Pangilinan J."/>
            <person name="Johnson J."/>
            <person name="Barry K."/>
            <person name="LaButti K."/>
            <person name="Ng V."/>
            <person name="Ahrendt S."/>
            <person name="Min B."/>
            <person name="Choi I.G."/>
            <person name="Park H."/>
            <person name="Plett J.M."/>
            <person name="Magnuson J."/>
            <person name="Spatafora J.W."/>
            <person name="Nagy L.G."/>
            <person name="Henrissat B."/>
            <person name="Grigoriev I.V."/>
            <person name="Yang Z.L."/>
            <person name="Xu J."/>
            <person name="Martin F.M."/>
        </authorList>
    </citation>
    <scope>NUCLEOTIDE SEQUENCE</scope>
    <source>
        <strain evidence="1">KUC20120723A-06</strain>
    </source>
</reference>
<comment type="caution">
    <text evidence="1">The sequence shown here is derived from an EMBL/GenBank/DDBJ whole genome shotgun (WGS) entry which is preliminary data.</text>
</comment>